<accession>A0AAJ1V2X2</accession>
<feature type="transmembrane region" description="Helical" evidence="1">
    <location>
        <begin position="13"/>
        <end position="32"/>
    </location>
</feature>
<comment type="caution">
    <text evidence="2">The sequence shown here is derived from an EMBL/GenBank/DDBJ whole genome shotgun (WGS) entry which is preliminary data.</text>
</comment>
<reference evidence="2" key="1">
    <citation type="submission" date="2023-05" db="EMBL/GenBank/DDBJ databases">
        <title>Cataloging the Phylogenetic Diversity of Human Bladder Bacteria.</title>
        <authorList>
            <person name="Du J."/>
        </authorList>
    </citation>
    <scope>NUCLEOTIDE SEQUENCE</scope>
    <source>
        <strain evidence="2">UMB1231</strain>
    </source>
</reference>
<evidence type="ECO:0000313" key="2">
    <source>
        <dbReference type="EMBL" id="MDK7186846.1"/>
    </source>
</evidence>
<evidence type="ECO:0000313" key="3">
    <source>
        <dbReference type="Proteomes" id="UP001229251"/>
    </source>
</evidence>
<keyword evidence="1" id="KW-1133">Transmembrane helix</keyword>
<dbReference type="Pfam" id="PF06946">
    <property type="entry name" value="Phage_holin_5_1"/>
    <property type="match status" value="1"/>
</dbReference>
<evidence type="ECO:0000256" key="1">
    <source>
        <dbReference type="SAM" id="Phobius"/>
    </source>
</evidence>
<dbReference type="InterPro" id="IPR009708">
    <property type="entry name" value="Phage_A118_holin/antiholin"/>
</dbReference>
<keyword evidence="1" id="KW-0472">Membrane</keyword>
<sequence length="92" mass="9683">MDIITELFNQSEVIAIVLIPIVAGIVEVFKTAFTIQDRFLPLMSLLIGGLISGLLAISLNQPIAQSILIGFIAGLGASGLYDNIKKAGKVNG</sequence>
<proteinExistence type="predicted"/>
<organism evidence="2 3">
    <name type="scientific">Facklamia hominis</name>
    <dbReference type="NCBI Taxonomy" id="178214"/>
    <lineage>
        <taxon>Bacteria</taxon>
        <taxon>Bacillati</taxon>
        <taxon>Bacillota</taxon>
        <taxon>Bacilli</taxon>
        <taxon>Lactobacillales</taxon>
        <taxon>Aerococcaceae</taxon>
        <taxon>Facklamia</taxon>
    </lineage>
</organism>
<protein>
    <submittedName>
        <fullName evidence="2">Holin</fullName>
    </submittedName>
</protein>
<keyword evidence="1" id="KW-0812">Transmembrane</keyword>
<dbReference type="EMBL" id="JASOOE010000004">
    <property type="protein sequence ID" value="MDK7186846.1"/>
    <property type="molecule type" value="Genomic_DNA"/>
</dbReference>
<gene>
    <name evidence="2" type="ORF">QP433_02520</name>
</gene>
<dbReference type="RefSeq" id="WP_285065434.1">
    <property type="nucleotide sequence ID" value="NZ_JASOOE010000004.1"/>
</dbReference>
<name>A0AAJ1V2X2_9LACT</name>
<dbReference type="AlphaFoldDB" id="A0AAJ1V2X2"/>
<feature type="transmembrane region" description="Helical" evidence="1">
    <location>
        <begin position="63"/>
        <end position="81"/>
    </location>
</feature>
<dbReference type="Proteomes" id="UP001229251">
    <property type="component" value="Unassembled WGS sequence"/>
</dbReference>